<dbReference type="InterPro" id="IPR001646">
    <property type="entry name" value="5peptide_repeat"/>
</dbReference>
<dbReference type="Proteomes" id="UP000279446">
    <property type="component" value="Unassembled WGS sequence"/>
</dbReference>
<accession>A0A433Y5U8</accession>
<dbReference type="OrthoDB" id="9786032at2"/>
<sequence>MHNQIKLEVATEVDAEQIRDLMVNVEEDEASKWYTDGERPYIPGFDSIAMQQYHARSGHYYKILLQNTLVGVVLISTTGREHARIDRLYIDPQFQGKQIGSIVLQHIENLFPQIRTWTLDTSQKSPRNHYFYEKNGYKLISEDQDERYYRKEVVDQQLETRDFATRKGFNKQNFRECSMQDSDFYDVNLANSSYSNSNMSCQKFRNINLSGSHITNANMSHSIFGDSNMRKVEICHVSLAGAYIHDSNLHNLSVNNCNIEGMKIDGVLVSDLIKAYKSR</sequence>
<dbReference type="Pfam" id="PF00805">
    <property type="entry name" value="Pentapeptide"/>
    <property type="match status" value="1"/>
</dbReference>
<dbReference type="Gene3D" id="3.40.630.30">
    <property type="match status" value="1"/>
</dbReference>
<dbReference type="RefSeq" id="WP_127193355.1">
    <property type="nucleotide sequence ID" value="NZ_RZNY01000015.1"/>
</dbReference>
<protein>
    <submittedName>
        <fullName evidence="2">GNAT family N-acetyltransferase</fullName>
    </submittedName>
</protein>
<gene>
    <name evidence="2" type="ORF">EJP82_17475</name>
</gene>
<dbReference type="Gene3D" id="2.160.20.80">
    <property type="entry name" value="E3 ubiquitin-protein ligase SopA"/>
    <property type="match status" value="1"/>
</dbReference>
<dbReference type="PROSITE" id="PS51186">
    <property type="entry name" value="GNAT"/>
    <property type="match status" value="1"/>
</dbReference>
<dbReference type="SUPFAM" id="SSF55729">
    <property type="entry name" value="Acyl-CoA N-acyltransferases (Nat)"/>
    <property type="match status" value="1"/>
</dbReference>
<dbReference type="SUPFAM" id="SSF141571">
    <property type="entry name" value="Pentapeptide repeat-like"/>
    <property type="match status" value="1"/>
</dbReference>
<keyword evidence="2" id="KW-0808">Transferase</keyword>
<dbReference type="GO" id="GO:0016747">
    <property type="term" value="F:acyltransferase activity, transferring groups other than amino-acyl groups"/>
    <property type="evidence" value="ECO:0007669"/>
    <property type="project" value="InterPro"/>
</dbReference>
<dbReference type="EMBL" id="RZNY01000015">
    <property type="protein sequence ID" value="RUT44410.1"/>
    <property type="molecule type" value="Genomic_DNA"/>
</dbReference>
<dbReference type="CDD" id="cd04301">
    <property type="entry name" value="NAT_SF"/>
    <property type="match status" value="1"/>
</dbReference>
<reference evidence="2 3" key="1">
    <citation type="submission" date="2018-12" db="EMBL/GenBank/DDBJ databases">
        <authorList>
            <person name="Sun L."/>
            <person name="Chen Z."/>
        </authorList>
    </citation>
    <scope>NUCLEOTIDE SEQUENCE [LARGE SCALE GENOMIC DNA]</scope>
    <source>
        <strain evidence="2 3">DSM 15890</strain>
    </source>
</reference>
<proteinExistence type="predicted"/>
<evidence type="ECO:0000313" key="3">
    <source>
        <dbReference type="Proteomes" id="UP000279446"/>
    </source>
</evidence>
<comment type="caution">
    <text evidence="2">The sequence shown here is derived from an EMBL/GenBank/DDBJ whole genome shotgun (WGS) entry which is preliminary data.</text>
</comment>
<dbReference type="AlphaFoldDB" id="A0A433Y5U8"/>
<dbReference type="InterPro" id="IPR000182">
    <property type="entry name" value="GNAT_dom"/>
</dbReference>
<feature type="domain" description="N-acetyltransferase" evidence="1">
    <location>
        <begin position="5"/>
        <end position="160"/>
    </location>
</feature>
<organism evidence="2 3">
    <name type="scientific">Paenibacillus anaericanus</name>
    <dbReference type="NCBI Taxonomy" id="170367"/>
    <lineage>
        <taxon>Bacteria</taxon>
        <taxon>Bacillati</taxon>
        <taxon>Bacillota</taxon>
        <taxon>Bacilli</taxon>
        <taxon>Bacillales</taxon>
        <taxon>Paenibacillaceae</taxon>
        <taxon>Paenibacillus</taxon>
    </lineage>
</organism>
<name>A0A433Y5U8_9BACL</name>
<dbReference type="Pfam" id="PF00583">
    <property type="entry name" value="Acetyltransf_1"/>
    <property type="match status" value="1"/>
</dbReference>
<keyword evidence="3" id="KW-1185">Reference proteome</keyword>
<evidence type="ECO:0000259" key="1">
    <source>
        <dbReference type="PROSITE" id="PS51186"/>
    </source>
</evidence>
<dbReference type="InterPro" id="IPR016181">
    <property type="entry name" value="Acyl_CoA_acyltransferase"/>
</dbReference>
<evidence type="ECO:0000313" key="2">
    <source>
        <dbReference type="EMBL" id="RUT44410.1"/>
    </source>
</evidence>